<evidence type="ECO:0000313" key="3">
    <source>
        <dbReference type="Proteomes" id="UP000199197"/>
    </source>
</evidence>
<dbReference type="Pfam" id="PF12844">
    <property type="entry name" value="HTH_19"/>
    <property type="match status" value="1"/>
</dbReference>
<evidence type="ECO:0000313" key="2">
    <source>
        <dbReference type="EMBL" id="CUS97809.1"/>
    </source>
</evidence>
<organism evidence="2 3">
    <name type="scientific">Candidatus Chryseopegocella kryptomonas</name>
    <dbReference type="NCBI Taxonomy" id="1633643"/>
    <lineage>
        <taxon>Bacteria</taxon>
        <taxon>Pseudomonadati</taxon>
        <taxon>Candidatus Kryptoniota</taxon>
        <taxon>Candidatus Chryseopegocella</taxon>
    </lineage>
</organism>
<dbReference type="CDD" id="cd00093">
    <property type="entry name" value="HTH_XRE"/>
    <property type="match status" value="1"/>
</dbReference>
<dbReference type="PROSITE" id="PS50943">
    <property type="entry name" value="HTH_CROC1"/>
    <property type="match status" value="1"/>
</dbReference>
<dbReference type="SUPFAM" id="SSF47413">
    <property type="entry name" value="lambda repressor-like DNA-binding domains"/>
    <property type="match status" value="1"/>
</dbReference>
<accession>A0A0P1MQA2</accession>
<keyword evidence="2" id="KW-0238">DNA-binding</keyword>
<dbReference type="SMART" id="SM00530">
    <property type="entry name" value="HTH_XRE"/>
    <property type="match status" value="1"/>
</dbReference>
<dbReference type="AlphaFoldDB" id="A0A0P1MQA2"/>
<feature type="domain" description="HTH cro/C1-type" evidence="1">
    <location>
        <begin position="7"/>
        <end position="61"/>
    </location>
</feature>
<reference evidence="3" key="1">
    <citation type="submission" date="2015-11" db="EMBL/GenBank/DDBJ databases">
        <authorList>
            <person name="Varghese N."/>
        </authorList>
    </citation>
    <scope>NUCLEOTIDE SEQUENCE [LARGE SCALE GENOMIC DNA]</scope>
    <source>
        <strain evidence="3">JGI-23</strain>
    </source>
</reference>
<dbReference type="Gene3D" id="1.10.260.40">
    <property type="entry name" value="lambda repressor-like DNA-binding domains"/>
    <property type="match status" value="1"/>
</dbReference>
<gene>
    <name evidence="2" type="ORF">JGI23_00367</name>
</gene>
<dbReference type="InterPro" id="IPR010982">
    <property type="entry name" value="Lambda_DNA-bd_dom_sf"/>
</dbReference>
<dbReference type="Proteomes" id="UP000199197">
    <property type="component" value="Unassembled WGS sequence"/>
</dbReference>
<dbReference type="InterPro" id="IPR001387">
    <property type="entry name" value="Cro/C1-type_HTH"/>
</dbReference>
<sequence>MTLGEALRQFRIKNDMSQKQMAFLLKISTEYYCKIENDKIFPSTKILLEICRITGIEIKFNGRKIKKIKNPWSYFLNQDS</sequence>
<keyword evidence="3" id="KW-1185">Reference proteome</keyword>
<dbReference type="RefSeq" id="WP_092347592.1">
    <property type="nucleotide sequence ID" value="NZ_CZVW01000003.1"/>
</dbReference>
<dbReference type="OrthoDB" id="9814553at2"/>
<name>A0A0P1MQA2_9BACT</name>
<dbReference type="GO" id="GO:0003677">
    <property type="term" value="F:DNA binding"/>
    <property type="evidence" value="ECO:0007669"/>
    <property type="project" value="UniProtKB-KW"/>
</dbReference>
<evidence type="ECO:0000259" key="1">
    <source>
        <dbReference type="PROSITE" id="PS50943"/>
    </source>
</evidence>
<protein>
    <submittedName>
        <fullName evidence="2">DNA-binding transcriptional regulator, XRE-family HTH domain</fullName>
    </submittedName>
</protein>
<dbReference type="EMBL" id="CZVW01000003">
    <property type="protein sequence ID" value="CUS97809.1"/>
    <property type="molecule type" value="Genomic_DNA"/>
</dbReference>
<proteinExistence type="predicted"/>